<dbReference type="AlphaFoldDB" id="A0A0N0BEE5"/>
<protein>
    <submittedName>
        <fullName evidence="1">Uncharacterized protein</fullName>
    </submittedName>
</protein>
<sequence length="75" mass="8705">MIIPENLIAKPATAKSYSSSAQSEINRANIFQQNSYFNLVEISAEQRAENLSIIRHTIHDAIYLETYKYLQLWMI</sequence>
<dbReference type="Proteomes" id="UP000053105">
    <property type="component" value="Unassembled WGS sequence"/>
</dbReference>
<keyword evidence="2" id="KW-1185">Reference proteome</keyword>
<dbReference type="EMBL" id="KQ435830">
    <property type="protein sequence ID" value="KOX71762.1"/>
    <property type="molecule type" value="Genomic_DNA"/>
</dbReference>
<accession>A0A0N0BEE5</accession>
<reference evidence="1 2" key="1">
    <citation type="submission" date="2015-07" db="EMBL/GenBank/DDBJ databases">
        <title>The genome of Melipona quadrifasciata.</title>
        <authorList>
            <person name="Pan H."/>
            <person name="Kapheim K."/>
        </authorList>
    </citation>
    <scope>NUCLEOTIDE SEQUENCE [LARGE SCALE GENOMIC DNA]</scope>
    <source>
        <strain evidence="1">0111107301</strain>
        <tissue evidence="1">Whole body</tissue>
    </source>
</reference>
<evidence type="ECO:0000313" key="2">
    <source>
        <dbReference type="Proteomes" id="UP000053105"/>
    </source>
</evidence>
<gene>
    <name evidence="1" type="ORF">WN51_02332</name>
</gene>
<proteinExistence type="predicted"/>
<evidence type="ECO:0000313" key="1">
    <source>
        <dbReference type="EMBL" id="KOX71762.1"/>
    </source>
</evidence>
<name>A0A0N0BEE5_9HYME</name>
<organism evidence="1 2">
    <name type="scientific">Melipona quadrifasciata</name>
    <dbReference type="NCBI Taxonomy" id="166423"/>
    <lineage>
        <taxon>Eukaryota</taxon>
        <taxon>Metazoa</taxon>
        <taxon>Ecdysozoa</taxon>
        <taxon>Arthropoda</taxon>
        <taxon>Hexapoda</taxon>
        <taxon>Insecta</taxon>
        <taxon>Pterygota</taxon>
        <taxon>Neoptera</taxon>
        <taxon>Endopterygota</taxon>
        <taxon>Hymenoptera</taxon>
        <taxon>Apocrita</taxon>
        <taxon>Aculeata</taxon>
        <taxon>Apoidea</taxon>
        <taxon>Anthophila</taxon>
        <taxon>Apidae</taxon>
        <taxon>Melipona</taxon>
    </lineage>
</organism>